<feature type="region of interest" description="Disordered" evidence="1">
    <location>
        <begin position="160"/>
        <end position="188"/>
    </location>
</feature>
<feature type="compositionally biased region" description="Basic and acidic residues" evidence="1">
    <location>
        <begin position="1144"/>
        <end position="1160"/>
    </location>
</feature>
<feature type="region of interest" description="Disordered" evidence="1">
    <location>
        <begin position="282"/>
        <end position="483"/>
    </location>
</feature>
<feature type="compositionally biased region" description="Basic and acidic residues" evidence="1">
    <location>
        <begin position="555"/>
        <end position="571"/>
    </location>
</feature>
<dbReference type="PANTHER" id="PTHR31115:SF3">
    <property type="entry name" value="EXPRESSED PROTEIN"/>
    <property type="match status" value="1"/>
</dbReference>
<dbReference type="eggNOG" id="ENOG502QQJ5">
    <property type="taxonomic scope" value="Eukaryota"/>
</dbReference>
<gene>
    <name evidence="2" type="ORF">L484_027325</name>
</gene>
<proteinExistence type="predicted"/>
<organism evidence="2 3">
    <name type="scientific">Morus notabilis</name>
    <dbReference type="NCBI Taxonomy" id="981085"/>
    <lineage>
        <taxon>Eukaryota</taxon>
        <taxon>Viridiplantae</taxon>
        <taxon>Streptophyta</taxon>
        <taxon>Embryophyta</taxon>
        <taxon>Tracheophyta</taxon>
        <taxon>Spermatophyta</taxon>
        <taxon>Magnoliopsida</taxon>
        <taxon>eudicotyledons</taxon>
        <taxon>Gunneridae</taxon>
        <taxon>Pentapetalae</taxon>
        <taxon>rosids</taxon>
        <taxon>fabids</taxon>
        <taxon>Rosales</taxon>
        <taxon>Moraceae</taxon>
        <taxon>Moreae</taxon>
        <taxon>Morus</taxon>
    </lineage>
</organism>
<feature type="region of interest" description="Disordered" evidence="1">
    <location>
        <begin position="1"/>
        <end position="25"/>
    </location>
</feature>
<feature type="compositionally biased region" description="Low complexity" evidence="1">
    <location>
        <begin position="334"/>
        <end position="349"/>
    </location>
</feature>
<feature type="compositionally biased region" description="Polar residues" evidence="1">
    <location>
        <begin position="401"/>
        <end position="411"/>
    </location>
</feature>
<dbReference type="PANTHER" id="PTHR31115">
    <property type="entry name" value="OS05G0107300 PROTEIN"/>
    <property type="match status" value="1"/>
</dbReference>
<name>W9QJU4_9ROSA</name>
<feature type="compositionally biased region" description="Basic and acidic residues" evidence="1">
    <location>
        <begin position="123"/>
        <end position="134"/>
    </location>
</feature>
<accession>W9QJU4</accession>
<keyword evidence="3" id="KW-1185">Reference proteome</keyword>
<feature type="region of interest" description="Disordered" evidence="1">
    <location>
        <begin position="1119"/>
        <end position="1233"/>
    </location>
</feature>
<evidence type="ECO:0000313" key="3">
    <source>
        <dbReference type="Proteomes" id="UP000030645"/>
    </source>
</evidence>
<feature type="compositionally biased region" description="Polar residues" evidence="1">
    <location>
        <begin position="1216"/>
        <end position="1228"/>
    </location>
</feature>
<feature type="compositionally biased region" description="Polar residues" evidence="1">
    <location>
        <begin position="350"/>
        <end position="371"/>
    </location>
</feature>
<dbReference type="Proteomes" id="UP000030645">
    <property type="component" value="Unassembled WGS sequence"/>
</dbReference>
<feature type="region of interest" description="Disordered" evidence="1">
    <location>
        <begin position="642"/>
        <end position="662"/>
    </location>
</feature>
<reference evidence="3" key="1">
    <citation type="submission" date="2013-01" db="EMBL/GenBank/DDBJ databases">
        <title>Draft Genome Sequence of a Mulberry Tree, Morus notabilis C.K. Schneid.</title>
        <authorList>
            <person name="He N."/>
            <person name="Zhao S."/>
        </authorList>
    </citation>
    <scope>NUCLEOTIDE SEQUENCE</scope>
</reference>
<feature type="compositionally biased region" description="Low complexity" evidence="1">
    <location>
        <begin position="1"/>
        <end position="13"/>
    </location>
</feature>
<feature type="compositionally biased region" description="Basic and acidic residues" evidence="1">
    <location>
        <begin position="372"/>
        <end position="387"/>
    </location>
</feature>
<feature type="region of interest" description="Disordered" evidence="1">
    <location>
        <begin position="101"/>
        <end position="134"/>
    </location>
</feature>
<dbReference type="STRING" id="981085.W9QJU4"/>
<evidence type="ECO:0000313" key="2">
    <source>
        <dbReference type="EMBL" id="EXB38890.1"/>
    </source>
</evidence>
<dbReference type="EMBL" id="KE343704">
    <property type="protein sequence ID" value="EXB38890.1"/>
    <property type="molecule type" value="Genomic_DNA"/>
</dbReference>
<feature type="compositionally biased region" description="Basic and acidic residues" evidence="1">
    <location>
        <begin position="318"/>
        <end position="330"/>
    </location>
</feature>
<sequence>MATSSKFDISSSSPDRPLYISGQRGSHIATQMDRSSSFRETMDNPILSSLPNMSRSTSTVTQGDVMNFFHCLRFDPKVVASDHKSLRQGDFKRHVHVALGISSDESPSGSTKGKMLPPSLSPEEAKRAKNALRESNVKARERMKIFNEALSVFNKFFPSVPSKKRSRSEGFPSDRSGAMLSSDRPGAGPSMGKIGIQNHSIQGGFELEQKSEERTKTTLPNKRTRTSFVDAKMDGRSNALVRTSGTVDRDREMLRLANSGAVQGEDRTLSIGVDGWEKSKMKKKRSGIKADVSPSTLPPKSIDGFRETKQGMQQRPVTDARSRLNNDSHGFRPGVTSSVVGVGKSDGMSQQTGLGMRSSISRTDPDNSSLTNDKRDRPIGSDKERVNLRTVNKANGRDDLNSASPISNAKVNASVRAPRSGTGGLPKSSPVVHRPTVSNDWEISHCTNKPPSGIGANNRKRMASTRSSSPPVTHWAGQRPQKISRTARRSNFVPIVSSNDETPAMDSPSDVTGNDIGSGFTKRMSGGSPQQVKLKGDPLSAAALSESEESGAVETKSRDKVKKSDEADEKAGQSVQKVSSLVLSSRKNKLVSGEDLGDGVRRQGRTGRGFSSTRSLMPMTVEKIGVVGTAKQLRSARLGFDKTESKAGRPPTRKLSDRKAYTRQKHTAINAAADFLVGSEDGNEELLAAANAVINPVRVCSSPFWKQMEPFFGFISDADISYLKQQENLEFTALTSTQVPSNGDGGNTVSNGFGSTECESRNGEFLLEQLVQGTGDHNEISLCQRLIAALISEEDYSSGNEDLKVDAYGSEFDQDGELGSNTLDHQSLLNFQFSGHSAYNGYRAIGKSEQNEPETEMTGIPHMAMNANFSCSSNGLLLDQTSIPNSMCTEFQYENMPINEKLLLEIQSIGIFPEPVPDMVRMGDEEIGEEISKLEEKYHQQVLKRKGLIDTLLKSALVTKEHQEKEFEQHALEKLTTMAYEKYMACWGSGKSSSNKGAKQAALAFVKRTLEQCHKYDDTGKSCFSEPLFMETFHSRSNINSARQVDFATDGESSKGYASIRYLEGRISASMGSQQSPSQFIQNVDKHDISSDVLVSEQTTGKEDTWSNRVKKRELSLDDVGSPIGISSAQASMGNTLSSSAKGKRSERDRDGKGYNREVLSRNGTAKIGRPSLSSNAKGERKSKTKPKQKTTQLSVSVNGLLGRITEQPKPATPSIPKSSEMTTSSNAKGKDDFGLDVLDDQPIDLSHLQLPGMDVLGVPDDLDGQGQDLGSWLNIDDEGLQDHDFMGLEIPMDDLSDLNMMV</sequence>
<feature type="compositionally biased region" description="Polar residues" evidence="1">
    <location>
        <begin position="436"/>
        <end position="450"/>
    </location>
</feature>
<evidence type="ECO:0000256" key="1">
    <source>
        <dbReference type="SAM" id="MobiDB-lite"/>
    </source>
</evidence>
<protein>
    <submittedName>
        <fullName evidence="2">Uncharacterized protein</fullName>
    </submittedName>
</protein>
<feature type="region of interest" description="Disordered" evidence="1">
    <location>
        <begin position="497"/>
        <end position="613"/>
    </location>
</feature>
<feature type="compositionally biased region" description="Low complexity" evidence="1">
    <location>
        <begin position="574"/>
        <end position="585"/>
    </location>
</feature>
<feature type="compositionally biased region" description="Polar residues" evidence="1">
    <location>
        <begin position="1125"/>
        <end position="1141"/>
    </location>
</feature>